<name>A0A9P1J5N3_9PELO</name>
<evidence type="ECO:0000313" key="2">
    <source>
        <dbReference type="EMBL" id="CAI5456120.1"/>
    </source>
</evidence>
<organism evidence="2 3">
    <name type="scientific">Caenorhabditis angaria</name>
    <dbReference type="NCBI Taxonomy" id="860376"/>
    <lineage>
        <taxon>Eukaryota</taxon>
        <taxon>Metazoa</taxon>
        <taxon>Ecdysozoa</taxon>
        <taxon>Nematoda</taxon>
        <taxon>Chromadorea</taxon>
        <taxon>Rhabditida</taxon>
        <taxon>Rhabditina</taxon>
        <taxon>Rhabditomorpha</taxon>
        <taxon>Rhabditoidea</taxon>
        <taxon>Rhabditidae</taxon>
        <taxon>Peloderinae</taxon>
        <taxon>Caenorhabditis</taxon>
    </lineage>
</organism>
<dbReference type="InterPro" id="IPR000626">
    <property type="entry name" value="Ubiquitin-like_dom"/>
</dbReference>
<gene>
    <name evidence="2" type="ORF">CAMP_LOCUS18757</name>
</gene>
<dbReference type="AlphaFoldDB" id="A0A9P1J5N3"/>
<dbReference type="InterPro" id="IPR029071">
    <property type="entry name" value="Ubiquitin-like_domsf"/>
</dbReference>
<keyword evidence="3" id="KW-1185">Reference proteome</keyword>
<evidence type="ECO:0000259" key="1">
    <source>
        <dbReference type="PROSITE" id="PS50053"/>
    </source>
</evidence>
<reference evidence="2" key="1">
    <citation type="submission" date="2022-11" db="EMBL/GenBank/DDBJ databases">
        <authorList>
            <person name="Kikuchi T."/>
        </authorList>
    </citation>
    <scope>NUCLEOTIDE SEQUENCE</scope>
    <source>
        <strain evidence="2">PS1010</strain>
    </source>
</reference>
<protein>
    <recommendedName>
        <fullName evidence="1">Ubiquitin-like domain-containing protein</fullName>
    </recommendedName>
</protein>
<proteinExistence type="predicted"/>
<sequence length="314" mass="36073">MQFLVVLKDHIDVTHKQYEMEFTTETTMAQMKDEIASLFDVPSQYQRLFHENGNPIGRADLNGPISQMGLHHMDVLVVTHGQLEMWITYTDLVRDFANCQYSASKQTIAETAMDHFNSMSKGKLFSGYSAFYKEFSKLHAPISKYLDKQTKWIKAAACSYFKLSMFRGQNPKLKFEPTFDGSRSAVVCIVNLESAERKFRIKTNHDAKVSSTAASFNINLIEMFLYKLFESINIGSKITFIPNCVLSKSIIYIASEWIPNLKTINDIHEDDLGNLTEEIVQLHFLAVFLTLGDLHEENFGFFEKKIENPRLYVL</sequence>
<comment type="caution">
    <text evidence="2">The sequence shown here is derived from an EMBL/GenBank/DDBJ whole genome shotgun (WGS) entry which is preliminary data.</text>
</comment>
<dbReference type="OrthoDB" id="5837989at2759"/>
<evidence type="ECO:0000313" key="3">
    <source>
        <dbReference type="Proteomes" id="UP001152747"/>
    </source>
</evidence>
<feature type="domain" description="Ubiquitin-like" evidence="1">
    <location>
        <begin position="1"/>
        <end position="78"/>
    </location>
</feature>
<dbReference type="EMBL" id="CANHGI010000006">
    <property type="protein sequence ID" value="CAI5456120.1"/>
    <property type="molecule type" value="Genomic_DNA"/>
</dbReference>
<dbReference type="PROSITE" id="PS50053">
    <property type="entry name" value="UBIQUITIN_2"/>
    <property type="match status" value="1"/>
</dbReference>
<dbReference type="SUPFAM" id="SSF54236">
    <property type="entry name" value="Ubiquitin-like"/>
    <property type="match status" value="1"/>
</dbReference>
<accession>A0A9P1J5N3</accession>
<dbReference type="PANTHER" id="PTHR33651:SF3">
    <property type="entry name" value="PHAGE PROTEIN"/>
    <property type="match status" value="1"/>
</dbReference>
<dbReference type="PANTHER" id="PTHR33651">
    <property type="entry name" value="PROTEIN CBG06246"/>
    <property type="match status" value="1"/>
</dbReference>
<dbReference type="Proteomes" id="UP001152747">
    <property type="component" value="Unassembled WGS sequence"/>
</dbReference>